<protein>
    <submittedName>
        <fullName evidence="1">Uncharacterized protein</fullName>
    </submittedName>
</protein>
<reference evidence="1" key="1">
    <citation type="journal article" date="2015" name="Genome Biol. Evol.">
        <title>Organellar Genomes of White Spruce (Picea glauca): Assembly and Annotation.</title>
        <authorList>
            <person name="Jackman S.D."/>
            <person name="Warren R.L."/>
            <person name="Gibb E.A."/>
            <person name="Vandervalk B.P."/>
            <person name="Mohamadi H."/>
            <person name="Chu J."/>
            <person name="Raymond A."/>
            <person name="Pleasance S."/>
            <person name="Coope R."/>
            <person name="Wildung M.R."/>
            <person name="Ritland C.E."/>
            <person name="Bousquet J."/>
            <person name="Jones S.J."/>
            <person name="Bohlmann J."/>
            <person name="Birol I."/>
        </authorList>
    </citation>
    <scope>NUCLEOTIDE SEQUENCE [LARGE SCALE GENOMIC DNA]</scope>
    <source>
        <tissue evidence="1">Flushing bud</tissue>
    </source>
</reference>
<sequence>MRKRTERNLSGWVTLLPRRIKVGLDSDSEKAKNGGKVNLTADLFVSRALKARPSYNQPH</sequence>
<geneLocation type="mitochondrion" evidence="1"/>
<name>A0A101LZV3_PICGL</name>
<keyword evidence="1" id="KW-0496">Mitochondrion</keyword>
<evidence type="ECO:0000313" key="1">
    <source>
        <dbReference type="EMBL" id="KUM48439.1"/>
    </source>
</evidence>
<dbReference type="EMBL" id="LKAM01000005">
    <property type="protein sequence ID" value="KUM48439.1"/>
    <property type="molecule type" value="Genomic_DNA"/>
</dbReference>
<gene>
    <name evidence="1" type="ORF">ABT39_MTgene4454</name>
</gene>
<accession>A0A101LZV3</accession>
<comment type="caution">
    <text evidence="1">The sequence shown here is derived from an EMBL/GenBank/DDBJ whole genome shotgun (WGS) entry which is preliminary data.</text>
</comment>
<dbReference type="AlphaFoldDB" id="A0A101LZV3"/>
<proteinExistence type="predicted"/>
<organism evidence="1">
    <name type="scientific">Picea glauca</name>
    <name type="common">White spruce</name>
    <name type="synonym">Pinus glauca</name>
    <dbReference type="NCBI Taxonomy" id="3330"/>
    <lineage>
        <taxon>Eukaryota</taxon>
        <taxon>Viridiplantae</taxon>
        <taxon>Streptophyta</taxon>
        <taxon>Embryophyta</taxon>
        <taxon>Tracheophyta</taxon>
        <taxon>Spermatophyta</taxon>
        <taxon>Pinopsida</taxon>
        <taxon>Pinidae</taxon>
        <taxon>Conifers I</taxon>
        <taxon>Pinales</taxon>
        <taxon>Pinaceae</taxon>
        <taxon>Picea</taxon>
    </lineage>
</organism>